<dbReference type="Proteomes" id="UP000667802">
    <property type="component" value="Unassembled WGS sequence"/>
</dbReference>
<sequence length="340" mass="35890">MLNFYKIGLSLTVVVVTSLTALKAQAALLVSSGKTGSILRYDEKTGKFIDIFVAPGTGGLKRPTGLTIGPDHNLYVSSVDLNNPANDSILRFDGKTGRFIDVFVAPGSGGLEHPSSLTFGPDRNLYVSTLAGKGVLRYNGRNGTFIDTFVSSNGGTLNFPSLVFGPDKNLYVTNSSGHEVLRYNGQNGTFLGVFVSSSNSMLKVPGGLTFGPDKNLYVGDFSTDSGIRRYNGKTGAFIDTFIPAGSGGLNLPSLGLVFGPDKDFYVTSYGSNSVPRYNGETGAFKSIFVAPGSGGLNQPESLVFSSESDSELETYSGLGTLGVGACLGACLVYQRKRKEH</sequence>
<feature type="chain" id="PRO_5042956170" evidence="1">
    <location>
        <begin position="27"/>
        <end position="340"/>
    </location>
</feature>
<organism evidence="2 3">
    <name type="scientific">Aetokthonos hydrillicola Thurmond2011</name>
    <dbReference type="NCBI Taxonomy" id="2712845"/>
    <lineage>
        <taxon>Bacteria</taxon>
        <taxon>Bacillati</taxon>
        <taxon>Cyanobacteriota</taxon>
        <taxon>Cyanophyceae</taxon>
        <taxon>Nostocales</taxon>
        <taxon>Hapalosiphonaceae</taxon>
        <taxon>Aetokthonos</taxon>
    </lineage>
</organism>
<evidence type="ECO:0000256" key="1">
    <source>
        <dbReference type="SAM" id="SignalP"/>
    </source>
</evidence>
<dbReference type="InterPro" id="IPR015943">
    <property type="entry name" value="WD40/YVTN_repeat-like_dom_sf"/>
</dbReference>
<keyword evidence="3" id="KW-1185">Reference proteome</keyword>
<gene>
    <name evidence="2" type="ORF">G7B40_002740</name>
</gene>
<dbReference type="Gene3D" id="2.130.10.10">
    <property type="entry name" value="YVTN repeat-like/Quinoprotein amine dehydrogenase"/>
    <property type="match status" value="1"/>
</dbReference>
<dbReference type="EMBL" id="JAALHA020000001">
    <property type="protein sequence ID" value="MDR9893505.1"/>
    <property type="molecule type" value="Genomic_DNA"/>
</dbReference>
<accession>A0AAP5I6S6</accession>
<dbReference type="RefSeq" id="WP_208344050.1">
    <property type="nucleotide sequence ID" value="NZ_CAWQFN010000473.1"/>
</dbReference>
<comment type="caution">
    <text evidence="2">The sequence shown here is derived from an EMBL/GenBank/DDBJ whole genome shotgun (WGS) entry which is preliminary data.</text>
</comment>
<dbReference type="PANTHER" id="PTHR40274:SF4">
    <property type="entry name" value="BLL1406 PROTEIN"/>
    <property type="match status" value="1"/>
</dbReference>
<evidence type="ECO:0000313" key="2">
    <source>
        <dbReference type="EMBL" id="MDR9893505.1"/>
    </source>
</evidence>
<dbReference type="AlphaFoldDB" id="A0AAP5I6S6"/>
<reference evidence="3" key="1">
    <citation type="journal article" date="2021" name="Science">
        <title>Hunting the eagle killer: A cyanobacterial neurotoxin causes vacuolar myelinopathy.</title>
        <authorList>
            <person name="Breinlinger S."/>
            <person name="Phillips T.J."/>
            <person name="Haram B.N."/>
            <person name="Mares J."/>
            <person name="Martinez Yerena J.A."/>
            <person name="Hrouzek P."/>
            <person name="Sobotka R."/>
            <person name="Henderson W.M."/>
            <person name="Schmieder P."/>
            <person name="Williams S.M."/>
            <person name="Lauderdale J.D."/>
            <person name="Wilde H.D."/>
            <person name="Gerrin W."/>
            <person name="Kust A."/>
            <person name="Washington J.W."/>
            <person name="Wagner C."/>
            <person name="Geier B."/>
            <person name="Liebeke M."/>
            <person name="Enke H."/>
            <person name="Niedermeyer T.H.J."/>
            <person name="Wilde S.B."/>
        </authorList>
    </citation>
    <scope>NUCLEOTIDE SEQUENCE [LARGE SCALE GENOMIC DNA]</scope>
    <source>
        <strain evidence="3">Thurmond2011</strain>
    </source>
</reference>
<dbReference type="Gene3D" id="2.120.10.30">
    <property type="entry name" value="TolB, C-terminal domain"/>
    <property type="match status" value="1"/>
</dbReference>
<name>A0AAP5I6S6_9CYAN</name>
<protein>
    <submittedName>
        <fullName evidence="2">NHL repeat-containing protein</fullName>
    </submittedName>
</protein>
<feature type="signal peptide" evidence="1">
    <location>
        <begin position="1"/>
        <end position="26"/>
    </location>
</feature>
<keyword evidence="1" id="KW-0732">Signal</keyword>
<evidence type="ECO:0000313" key="3">
    <source>
        <dbReference type="Proteomes" id="UP000667802"/>
    </source>
</evidence>
<dbReference type="SUPFAM" id="SSF101898">
    <property type="entry name" value="NHL repeat"/>
    <property type="match status" value="1"/>
</dbReference>
<dbReference type="CDD" id="cd05819">
    <property type="entry name" value="NHL"/>
    <property type="match status" value="1"/>
</dbReference>
<proteinExistence type="predicted"/>
<dbReference type="PANTHER" id="PTHR40274">
    <property type="entry name" value="VIRGINIAMYCIN B LYASE"/>
    <property type="match status" value="1"/>
</dbReference>
<dbReference type="InterPro" id="IPR011042">
    <property type="entry name" value="6-blade_b-propeller_TolB-like"/>
</dbReference>
<dbReference type="InterPro" id="IPR051344">
    <property type="entry name" value="Vgb"/>
</dbReference>